<reference evidence="2 3" key="1">
    <citation type="journal article" date="2016" name="Sci. Rep.">
        <title>The genome sequence of the outbreeding globe artichoke constructed de novo incorporating a phase-aware low-pass sequencing strategy of F1 progeny.</title>
        <authorList>
            <person name="Scaglione D."/>
            <person name="Reyes-Chin-Wo S."/>
            <person name="Acquadro A."/>
            <person name="Froenicke L."/>
            <person name="Portis E."/>
            <person name="Beitel C."/>
            <person name="Tirone M."/>
            <person name="Mauro R."/>
            <person name="Lo Monaco A."/>
            <person name="Mauromicale G."/>
            <person name="Faccioli P."/>
            <person name="Cattivelli L."/>
            <person name="Rieseberg L."/>
            <person name="Michelmore R."/>
            <person name="Lanteri S."/>
        </authorList>
    </citation>
    <scope>NUCLEOTIDE SEQUENCE [LARGE SCALE GENOMIC DNA]</scope>
    <source>
        <strain evidence="2">2C</strain>
    </source>
</reference>
<organism evidence="2 3">
    <name type="scientific">Cynara cardunculus var. scolymus</name>
    <name type="common">Globe artichoke</name>
    <name type="synonym">Cynara scolymus</name>
    <dbReference type="NCBI Taxonomy" id="59895"/>
    <lineage>
        <taxon>Eukaryota</taxon>
        <taxon>Viridiplantae</taxon>
        <taxon>Streptophyta</taxon>
        <taxon>Embryophyta</taxon>
        <taxon>Tracheophyta</taxon>
        <taxon>Spermatophyta</taxon>
        <taxon>Magnoliopsida</taxon>
        <taxon>eudicotyledons</taxon>
        <taxon>Gunneridae</taxon>
        <taxon>Pentapetalae</taxon>
        <taxon>asterids</taxon>
        <taxon>campanulids</taxon>
        <taxon>Asterales</taxon>
        <taxon>Asteraceae</taxon>
        <taxon>Carduoideae</taxon>
        <taxon>Cardueae</taxon>
        <taxon>Carduinae</taxon>
        <taxon>Cynara</taxon>
    </lineage>
</organism>
<evidence type="ECO:0000256" key="1">
    <source>
        <dbReference type="SAM" id="MobiDB-lite"/>
    </source>
</evidence>
<sequence length="556" mass="61749">MENETKGDRNEGPPRKRLLTDPNPKESFVTASPESTVSSDSSSDRFAKKTRELPNLSDCHSCGVRINYTNPRERLQPLESMWRVVLLCKKCTKRVKSSELCTYCFTSAIGENDCFKCRDCQHSIHKDCVAKHGPGLGFSVCVDCWVPDAVANSIKARKRKSKRKNRESCERAATLPESRVSVRETNVPHLSSEVVEKKVAAAARASQTALRKAVVAKNAVELAKGVLSVVASRKAAGSPQKKVVDDAELAFMLHRAINSSPRTSRYACLMSSYSGENASITCYSRRRGRKKTSLMNSSSLDVPLICYSRRRRQCGMRNSALDAPLVCYSRKGGMRNSAFDAPLVCYSRRRASSRACSHVRECEQNSLNGKECQETDGERFSKEPHRYLLKYHRIGKGTPRPSVFVKNPDCGSCMDSAHLNTEAMSVSVSYGNGNECHEICEKCNETTNRFLLKYKRSVRSKPKFSCKIKEFSPPLPSNYPLESTSLLDTRFQPSYKDPACLGPSQKFHAEDAKFGDIAKGCLLVSGLGLQFNIGSATGYCVSVKEQDTSLFGYQAM</sequence>
<keyword evidence="3" id="KW-1185">Reference proteome</keyword>
<evidence type="ECO:0000313" key="2">
    <source>
        <dbReference type="EMBL" id="KVH93441.1"/>
    </source>
</evidence>
<proteinExistence type="predicted"/>
<feature type="non-terminal residue" evidence="2">
    <location>
        <position position="1"/>
    </location>
</feature>
<gene>
    <name evidence="2" type="ORF">Ccrd_004497</name>
</gene>
<name>A0A103XM98_CYNCS</name>
<feature type="compositionally biased region" description="Basic and acidic residues" evidence="1">
    <location>
        <begin position="1"/>
        <end position="14"/>
    </location>
</feature>
<comment type="caution">
    <text evidence="2">The sequence shown here is derived from an EMBL/GenBank/DDBJ whole genome shotgun (WGS) entry which is preliminary data.</text>
</comment>
<dbReference type="STRING" id="59895.A0A103XM98"/>
<dbReference type="OMA" id="YGNGNEC"/>
<dbReference type="Proteomes" id="UP000243975">
    <property type="component" value="Unassembled WGS sequence"/>
</dbReference>
<feature type="region of interest" description="Disordered" evidence="1">
    <location>
        <begin position="1"/>
        <end position="47"/>
    </location>
</feature>
<dbReference type="PANTHER" id="PTHR38530">
    <property type="entry name" value="OS06G0468300 PROTEIN"/>
    <property type="match status" value="1"/>
</dbReference>
<accession>A0A103XM98</accession>
<protein>
    <submittedName>
        <fullName evidence="2">Uncharacterized protein</fullName>
    </submittedName>
</protein>
<dbReference type="EMBL" id="LEKV01004766">
    <property type="protein sequence ID" value="KVH93441.1"/>
    <property type="molecule type" value="Genomic_DNA"/>
</dbReference>
<feature type="compositionally biased region" description="Low complexity" evidence="1">
    <location>
        <begin position="32"/>
        <end position="41"/>
    </location>
</feature>
<evidence type="ECO:0000313" key="3">
    <source>
        <dbReference type="Proteomes" id="UP000243975"/>
    </source>
</evidence>
<dbReference type="AlphaFoldDB" id="A0A103XM98"/>
<dbReference type="Gramene" id="KVH93441">
    <property type="protein sequence ID" value="KVH93441"/>
    <property type="gene ID" value="Ccrd_004497"/>
</dbReference>